<protein>
    <submittedName>
        <fullName evidence="1">Protein NARROW LEAF 1</fullName>
    </submittedName>
</protein>
<dbReference type="Proteomes" id="UP001060215">
    <property type="component" value="Chromosome 1"/>
</dbReference>
<keyword evidence="2" id="KW-1185">Reference proteome</keyword>
<sequence>MISSPPNIVLPKDKVEPLGLHIQHIHLENGAVGPDMNSSPTETEFPSEDKVKMGPSVEHQFIPSFNGWSPLHQNNKQDRAAFENLSTLRAAPDEDIVVSLQLGDNEPPKRRRSDPLTGT</sequence>
<reference evidence="1 2" key="1">
    <citation type="journal article" date="2022" name="Plant J.">
        <title>Chromosome-level genome of Camellia lanceoleosa provides a valuable resource for understanding genome evolution and self-incompatibility.</title>
        <authorList>
            <person name="Gong W."/>
            <person name="Xiao S."/>
            <person name="Wang L."/>
            <person name="Liao Z."/>
            <person name="Chang Y."/>
            <person name="Mo W."/>
            <person name="Hu G."/>
            <person name="Li W."/>
            <person name="Zhao G."/>
            <person name="Zhu H."/>
            <person name="Hu X."/>
            <person name="Ji K."/>
            <person name="Xiang X."/>
            <person name="Song Q."/>
            <person name="Yuan D."/>
            <person name="Jin S."/>
            <person name="Zhang L."/>
        </authorList>
    </citation>
    <scope>NUCLEOTIDE SEQUENCE [LARGE SCALE GENOMIC DNA]</scope>
    <source>
        <strain evidence="1">SQ_2022a</strain>
    </source>
</reference>
<gene>
    <name evidence="1" type="ORF">LOK49_LG01G00584</name>
</gene>
<comment type="caution">
    <text evidence="1">The sequence shown here is derived from an EMBL/GenBank/DDBJ whole genome shotgun (WGS) entry which is preliminary data.</text>
</comment>
<organism evidence="1 2">
    <name type="scientific">Camellia lanceoleosa</name>
    <dbReference type="NCBI Taxonomy" id="1840588"/>
    <lineage>
        <taxon>Eukaryota</taxon>
        <taxon>Viridiplantae</taxon>
        <taxon>Streptophyta</taxon>
        <taxon>Embryophyta</taxon>
        <taxon>Tracheophyta</taxon>
        <taxon>Spermatophyta</taxon>
        <taxon>Magnoliopsida</taxon>
        <taxon>eudicotyledons</taxon>
        <taxon>Gunneridae</taxon>
        <taxon>Pentapetalae</taxon>
        <taxon>asterids</taxon>
        <taxon>Ericales</taxon>
        <taxon>Theaceae</taxon>
        <taxon>Camellia</taxon>
    </lineage>
</organism>
<proteinExistence type="predicted"/>
<evidence type="ECO:0000313" key="1">
    <source>
        <dbReference type="EMBL" id="KAI8031969.1"/>
    </source>
</evidence>
<dbReference type="EMBL" id="CM045758">
    <property type="protein sequence ID" value="KAI8031969.1"/>
    <property type="molecule type" value="Genomic_DNA"/>
</dbReference>
<accession>A0ACC0J320</accession>
<evidence type="ECO:0000313" key="2">
    <source>
        <dbReference type="Proteomes" id="UP001060215"/>
    </source>
</evidence>
<name>A0ACC0J320_9ERIC</name>